<gene>
    <name evidence="2" type="ORF">WMY93_009172</name>
</gene>
<dbReference type="AlphaFoldDB" id="A0AAW0PEM5"/>
<feature type="region of interest" description="Disordered" evidence="1">
    <location>
        <begin position="39"/>
        <end position="70"/>
    </location>
</feature>
<dbReference type="Proteomes" id="UP001460270">
    <property type="component" value="Unassembled WGS sequence"/>
</dbReference>
<sequence length="257" mass="29079">MRKVCVIRFLRLSVTPSPSFCRDTGRVREKTHALAVVRTRRGKERDGKDSQTTSCPTLVSEAGTRPQTPEGLRCVREPEGEHAQTEEVNALRQEVGICVCVCLKVNVFRQREKSPGLNRINHMSSGPEQRPFSCECERHTGAHRGFSPELHSTMNPTRSQRRFCTEESAPCMHRGVSAVYAPWSQRLVHTEKSALCMHREVSAMYTQRSQRHVCTEKSALCMHREVSAVYAPRSQRCVCTEESAPCMHREVSAVCTH</sequence>
<dbReference type="EMBL" id="JBBPFD010000006">
    <property type="protein sequence ID" value="KAK7922270.1"/>
    <property type="molecule type" value="Genomic_DNA"/>
</dbReference>
<evidence type="ECO:0000313" key="2">
    <source>
        <dbReference type="EMBL" id="KAK7922270.1"/>
    </source>
</evidence>
<evidence type="ECO:0000313" key="3">
    <source>
        <dbReference type="Proteomes" id="UP001460270"/>
    </source>
</evidence>
<comment type="caution">
    <text evidence="2">The sequence shown here is derived from an EMBL/GenBank/DDBJ whole genome shotgun (WGS) entry which is preliminary data.</text>
</comment>
<protein>
    <submittedName>
        <fullName evidence="2">Uncharacterized protein</fullName>
    </submittedName>
</protein>
<organism evidence="2 3">
    <name type="scientific">Mugilogobius chulae</name>
    <name type="common">yellowstripe goby</name>
    <dbReference type="NCBI Taxonomy" id="88201"/>
    <lineage>
        <taxon>Eukaryota</taxon>
        <taxon>Metazoa</taxon>
        <taxon>Chordata</taxon>
        <taxon>Craniata</taxon>
        <taxon>Vertebrata</taxon>
        <taxon>Euteleostomi</taxon>
        <taxon>Actinopterygii</taxon>
        <taxon>Neopterygii</taxon>
        <taxon>Teleostei</taxon>
        <taxon>Neoteleostei</taxon>
        <taxon>Acanthomorphata</taxon>
        <taxon>Gobiaria</taxon>
        <taxon>Gobiiformes</taxon>
        <taxon>Gobioidei</taxon>
        <taxon>Gobiidae</taxon>
        <taxon>Gobionellinae</taxon>
        <taxon>Mugilogobius</taxon>
    </lineage>
</organism>
<keyword evidence="3" id="KW-1185">Reference proteome</keyword>
<accession>A0AAW0PEM5</accession>
<name>A0AAW0PEM5_9GOBI</name>
<reference evidence="3" key="1">
    <citation type="submission" date="2024-04" db="EMBL/GenBank/DDBJ databases">
        <title>Salinicola lusitanus LLJ914,a marine bacterium isolated from the Okinawa Trough.</title>
        <authorList>
            <person name="Li J."/>
        </authorList>
    </citation>
    <scope>NUCLEOTIDE SEQUENCE [LARGE SCALE GENOMIC DNA]</scope>
</reference>
<evidence type="ECO:0000256" key="1">
    <source>
        <dbReference type="SAM" id="MobiDB-lite"/>
    </source>
</evidence>
<proteinExistence type="predicted"/>